<proteinExistence type="predicted"/>
<dbReference type="EMBL" id="CAXAMN010009557">
    <property type="protein sequence ID" value="CAK9029149.1"/>
    <property type="molecule type" value="Genomic_DNA"/>
</dbReference>
<keyword evidence="2" id="KW-0813">Transport</keyword>
<evidence type="ECO:0000256" key="1">
    <source>
        <dbReference type="ARBA" id="ARBA00004370"/>
    </source>
</evidence>
<evidence type="ECO:0000256" key="6">
    <source>
        <dbReference type="ARBA" id="ARBA00022989"/>
    </source>
</evidence>
<name>A0ABP0KRS7_9DINO</name>
<dbReference type="SMART" id="SM00665">
    <property type="entry name" value="B561"/>
    <property type="match status" value="1"/>
</dbReference>
<evidence type="ECO:0000259" key="10">
    <source>
        <dbReference type="PROSITE" id="PS50939"/>
    </source>
</evidence>
<comment type="subcellular location">
    <subcellularLocation>
        <location evidence="1">Membrane</location>
    </subcellularLocation>
</comment>
<organism evidence="11 12">
    <name type="scientific">Durusdinium trenchii</name>
    <dbReference type="NCBI Taxonomy" id="1381693"/>
    <lineage>
        <taxon>Eukaryota</taxon>
        <taxon>Sar</taxon>
        <taxon>Alveolata</taxon>
        <taxon>Dinophyceae</taxon>
        <taxon>Suessiales</taxon>
        <taxon>Symbiodiniaceae</taxon>
        <taxon>Durusdinium</taxon>
    </lineage>
</organism>
<keyword evidence="12" id="KW-1185">Reference proteome</keyword>
<dbReference type="InterPro" id="IPR006593">
    <property type="entry name" value="Cyt_b561/ferric_Rdtase_TM"/>
</dbReference>
<dbReference type="PANTHER" id="PTHR23130">
    <property type="entry name" value="CYTOCHROME B561 AND DOMON DOMAIN-CONTAINING PROTEIN"/>
    <property type="match status" value="1"/>
</dbReference>
<feature type="transmembrane region" description="Helical" evidence="8">
    <location>
        <begin position="399"/>
        <end position="417"/>
    </location>
</feature>
<dbReference type="CDD" id="cd08760">
    <property type="entry name" value="Cyt_b561_FRRS1_like"/>
    <property type="match status" value="1"/>
</dbReference>
<feature type="transmembrane region" description="Helical" evidence="8">
    <location>
        <begin position="324"/>
        <end position="346"/>
    </location>
</feature>
<evidence type="ECO:0000256" key="2">
    <source>
        <dbReference type="ARBA" id="ARBA00022448"/>
    </source>
</evidence>
<evidence type="ECO:0000256" key="9">
    <source>
        <dbReference type="SAM" id="SignalP"/>
    </source>
</evidence>
<sequence length="528" mass="55022">MAMLLWALTFHLVTAYPSLLDCDYSCMGSYTPGAAFNYMSVATIGATSGDTCKITTNIPTDGYHPTASYTVTVTSTTALAQKVVCSAGTFGSLTQANAGSEETSHSYTWTAPSSTSGSASFRALCGNQGEMWYAAEVTESVGSGPFTTATTSTTSTTTAAGDAAGVEIGSGMRMYADVANGQDADIEVTSTGDGWSALGFIEGSSVSMTGGSGGGNDAFICSGGEVKRYWITSYTTPSGGVAVPGSSCSMVSGNRVMRFKRPLAASSATEIAMTPGTSQMVIWAHGNSPTLSQHGSSGSDRGGSMVDFATLSAVGATKAVGPALFLHVILMVIGWGTLLPWGVAIANRTRTVSNAKPGAWFKWHKRLQSIGWLIQLVGFGMAIWHVQENGTHFSGPHQIIGLVVVIIGTSQPFNALLRKLCAHPTPGDDKTTGRLVWEIAHKGLGYFATLLGMVNCWVGVALLIKGEYEVAAIAVAATLSSIGTLSVTFYFILSLIQKDNCISRMLVSSSHAAVKEIADETSDERPSA</sequence>
<keyword evidence="7 8" id="KW-0472">Membrane</keyword>
<feature type="signal peptide" evidence="9">
    <location>
        <begin position="1"/>
        <end position="15"/>
    </location>
</feature>
<evidence type="ECO:0000256" key="7">
    <source>
        <dbReference type="ARBA" id="ARBA00023136"/>
    </source>
</evidence>
<dbReference type="InterPro" id="IPR045266">
    <property type="entry name" value="DOH_DOMON"/>
</dbReference>
<protein>
    <recommendedName>
        <fullName evidence="10">Cytochrome b561 domain-containing protein</fullName>
    </recommendedName>
</protein>
<dbReference type="PROSITE" id="PS50939">
    <property type="entry name" value="CYTOCHROME_B561"/>
    <property type="match status" value="1"/>
</dbReference>
<comment type="caution">
    <text evidence="11">The sequence shown here is derived from an EMBL/GenBank/DDBJ whole genome shotgun (WGS) entry which is preliminary data.</text>
</comment>
<feature type="domain" description="Cytochrome b561" evidence="10">
    <location>
        <begin position="290"/>
        <end position="498"/>
    </location>
</feature>
<evidence type="ECO:0000256" key="3">
    <source>
        <dbReference type="ARBA" id="ARBA00022692"/>
    </source>
</evidence>
<evidence type="ECO:0000256" key="8">
    <source>
        <dbReference type="SAM" id="Phobius"/>
    </source>
</evidence>
<gene>
    <name evidence="11" type="ORF">CCMP2556_LOCUS17378</name>
</gene>
<keyword evidence="4 9" id="KW-0732">Signal</keyword>
<evidence type="ECO:0000256" key="5">
    <source>
        <dbReference type="ARBA" id="ARBA00022982"/>
    </source>
</evidence>
<dbReference type="Gene3D" id="1.20.120.1770">
    <property type="match status" value="1"/>
</dbReference>
<dbReference type="CDD" id="cd09631">
    <property type="entry name" value="DOMON_DOH"/>
    <property type="match status" value="1"/>
</dbReference>
<feature type="transmembrane region" description="Helical" evidence="8">
    <location>
        <begin position="367"/>
        <end position="387"/>
    </location>
</feature>
<dbReference type="InterPro" id="IPR005018">
    <property type="entry name" value="DOMON_domain"/>
</dbReference>
<evidence type="ECO:0000256" key="4">
    <source>
        <dbReference type="ARBA" id="ARBA00022729"/>
    </source>
</evidence>
<evidence type="ECO:0000313" key="12">
    <source>
        <dbReference type="Proteomes" id="UP001642484"/>
    </source>
</evidence>
<reference evidence="11 12" key="1">
    <citation type="submission" date="2024-02" db="EMBL/GenBank/DDBJ databases">
        <authorList>
            <person name="Chen Y."/>
            <person name="Shah S."/>
            <person name="Dougan E. K."/>
            <person name="Thang M."/>
            <person name="Chan C."/>
        </authorList>
    </citation>
    <scope>NUCLEOTIDE SEQUENCE [LARGE SCALE GENOMIC DNA]</scope>
</reference>
<accession>A0ABP0KRS7</accession>
<feature type="transmembrane region" description="Helical" evidence="8">
    <location>
        <begin position="444"/>
        <end position="464"/>
    </location>
</feature>
<dbReference type="Proteomes" id="UP001642484">
    <property type="component" value="Unassembled WGS sequence"/>
</dbReference>
<feature type="chain" id="PRO_5045789312" description="Cytochrome b561 domain-containing protein" evidence="9">
    <location>
        <begin position="16"/>
        <end position="528"/>
    </location>
</feature>
<evidence type="ECO:0000313" key="11">
    <source>
        <dbReference type="EMBL" id="CAK9029149.1"/>
    </source>
</evidence>
<keyword evidence="6 8" id="KW-1133">Transmembrane helix</keyword>
<feature type="transmembrane region" description="Helical" evidence="8">
    <location>
        <begin position="470"/>
        <end position="496"/>
    </location>
</feature>
<keyword evidence="3 8" id="KW-0812">Transmembrane</keyword>
<dbReference type="Pfam" id="PF03188">
    <property type="entry name" value="Cytochrom_B561"/>
    <property type="match status" value="1"/>
</dbReference>
<keyword evidence="5" id="KW-0249">Electron transport</keyword>
<dbReference type="SMART" id="SM00664">
    <property type="entry name" value="DoH"/>
    <property type="match status" value="1"/>
</dbReference>
<dbReference type="PANTHER" id="PTHR23130:SF171">
    <property type="entry name" value="OS01G0895300 PROTEIN"/>
    <property type="match status" value="1"/>
</dbReference>